<dbReference type="EMBL" id="JAHRIP010039930">
    <property type="protein sequence ID" value="MEQ2296383.1"/>
    <property type="molecule type" value="Genomic_DNA"/>
</dbReference>
<organism evidence="1 2">
    <name type="scientific">Ameca splendens</name>
    <dbReference type="NCBI Taxonomy" id="208324"/>
    <lineage>
        <taxon>Eukaryota</taxon>
        <taxon>Metazoa</taxon>
        <taxon>Chordata</taxon>
        <taxon>Craniata</taxon>
        <taxon>Vertebrata</taxon>
        <taxon>Euteleostomi</taxon>
        <taxon>Actinopterygii</taxon>
        <taxon>Neopterygii</taxon>
        <taxon>Teleostei</taxon>
        <taxon>Neoteleostei</taxon>
        <taxon>Acanthomorphata</taxon>
        <taxon>Ovalentaria</taxon>
        <taxon>Atherinomorphae</taxon>
        <taxon>Cyprinodontiformes</taxon>
        <taxon>Goodeidae</taxon>
        <taxon>Ameca</taxon>
    </lineage>
</organism>
<reference evidence="1 2" key="1">
    <citation type="submission" date="2021-06" db="EMBL/GenBank/DDBJ databases">
        <authorList>
            <person name="Palmer J.M."/>
        </authorList>
    </citation>
    <scope>NUCLEOTIDE SEQUENCE [LARGE SCALE GENOMIC DNA]</scope>
    <source>
        <strain evidence="1 2">AS_MEX2019</strain>
        <tissue evidence="1">Muscle</tissue>
    </source>
</reference>
<proteinExistence type="predicted"/>
<dbReference type="Proteomes" id="UP001469553">
    <property type="component" value="Unassembled WGS sequence"/>
</dbReference>
<sequence>MGGTVNVRLAGKLHKFFKLGSRVDYYLIASTRRSRTTIKKRNLRHRCPRRDIVSNHVERSGFLPPWWREEDRNRSIACLPTCQDG</sequence>
<evidence type="ECO:0000313" key="2">
    <source>
        <dbReference type="Proteomes" id="UP001469553"/>
    </source>
</evidence>
<evidence type="ECO:0000313" key="1">
    <source>
        <dbReference type="EMBL" id="MEQ2296383.1"/>
    </source>
</evidence>
<keyword evidence="2" id="KW-1185">Reference proteome</keyword>
<comment type="caution">
    <text evidence="1">The sequence shown here is derived from an EMBL/GenBank/DDBJ whole genome shotgun (WGS) entry which is preliminary data.</text>
</comment>
<name>A0ABV0YR89_9TELE</name>
<protein>
    <submittedName>
        <fullName evidence="1">Uncharacterized protein</fullName>
    </submittedName>
</protein>
<accession>A0ABV0YR89</accession>
<gene>
    <name evidence="1" type="ORF">AMECASPLE_024323</name>
</gene>